<dbReference type="Pfam" id="PF23928">
    <property type="entry name" value="DUF7266"/>
    <property type="match status" value="1"/>
</dbReference>
<accession>A0A8J7Y4H8</accession>
<dbReference type="RefSeq" id="WP_162319161.1">
    <property type="nucleotide sequence ID" value="NZ_JAHQXF010000002.1"/>
</dbReference>
<evidence type="ECO:0000313" key="2">
    <source>
        <dbReference type="EMBL" id="MBV0924600.1"/>
    </source>
</evidence>
<keyword evidence="3" id="KW-1185">Reference proteome</keyword>
<reference evidence="2 3" key="1">
    <citation type="submission" date="2021-06" db="EMBL/GenBank/DDBJ databases">
        <title>New haloarchaea isolates fom saline soil.</title>
        <authorList>
            <person name="Duran-Viseras A."/>
            <person name="Sanchez-Porro C.S."/>
            <person name="Ventosa A."/>
        </authorList>
    </citation>
    <scope>NUCLEOTIDE SEQUENCE [LARGE SCALE GENOMIC DNA]</scope>
    <source>
        <strain evidence="2 3">JCM 183640</strain>
    </source>
</reference>
<sequence length="151" mass="16261">MIRDTRAVSPAITQALAIGISTILVTGLLIGGAQLVTDQREAVARQGLVDVGSGITSDLVRLDQFDTDRLSSNLSFQSHYPERIAGEQYRIVVDPGPERTTIYVNMTSRDLSTQVRFDNETEPGICPSIVNGGPVAVAYNATEPCLEVRNG</sequence>
<protein>
    <submittedName>
        <fullName evidence="2">Uncharacterized protein</fullName>
    </submittedName>
</protein>
<comment type="caution">
    <text evidence="2">The sequence shown here is derived from an EMBL/GenBank/DDBJ whole genome shotgun (WGS) entry which is preliminary data.</text>
</comment>
<name>A0A8J7Y4H8_9EURY</name>
<gene>
    <name evidence="2" type="ORF">KTS45_10360</name>
</gene>
<keyword evidence="1" id="KW-1133">Transmembrane helix</keyword>
<evidence type="ECO:0000256" key="1">
    <source>
        <dbReference type="SAM" id="Phobius"/>
    </source>
</evidence>
<dbReference type="OrthoDB" id="226715at2157"/>
<proteinExistence type="predicted"/>
<dbReference type="InterPro" id="IPR055690">
    <property type="entry name" value="DUF7266"/>
</dbReference>
<keyword evidence="1" id="KW-0472">Membrane</keyword>
<feature type="transmembrane region" description="Helical" evidence="1">
    <location>
        <begin position="12"/>
        <end position="36"/>
    </location>
</feature>
<dbReference type="Proteomes" id="UP000766550">
    <property type="component" value="Unassembled WGS sequence"/>
</dbReference>
<dbReference type="AlphaFoldDB" id="A0A8J7Y4H8"/>
<evidence type="ECO:0000313" key="3">
    <source>
        <dbReference type="Proteomes" id="UP000766550"/>
    </source>
</evidence>
<dbReference type="EMBL" id="JAHQXF010000002">
    <property type="protein sequence ID" value="MBV0924600.1"/>
    <property type="molecule type" value="Genomic_DNA"/>
</dbReference>
<keyword evidence="1" id="KW-0812">Transmembrane</keyword>
<organism evidence="2 3">
    <name type="scientific">Haloarcula limicola</name>
    <dbReference type="NCBI Taxonomy" id="1429915"/>
    <lineage>
        <taxon>Archaea</taxon>
        <taxon>Methanobacteriati</taxon>
        <taxon>Methanobacteriota</taxon>
        <taxon>Stenosarchaea group</taxon>
        <taxon>Halobacteria</taxon>
        <taxon>Halobacteriales</taxon>
        <taxon>Haloarculaceae</taxon>
        <taxon>Haloarcula</taxon>
    </lineage>
</organism>